<feature type="transmembrane region" description="Helical" evidence="6">
    <location>
        <begin position="97"/>
        <end position="119"/>
    </location>
</feature>
<keyword evidence="3 6" id="KW-0812">Transmembrane</keyword>
<comment type="similarity">
    <text evidence="2">Belongs to the UPF0014 family.</text>
</comment>
<feature type="transmembrane region" description="Helical" evidence="6">
    <location>
        <begin position="195"/>
        <end position="213"/>
    </location>
</feature>
<keyword evidence="4 6" id="KW-1133">Transmembrane helix</keyword>
<protein>
    <submittedName>
        <fullName evidence="7">Putative ABC transport system permease protein</fullName>
    </submittedName>
</protein>
<evidence type="ECO:0000256" key="2">
    <source>
        <dbReference type="ARBA" id="ARBA00005268"/>
    </source>
</evidence>
<dbReference type="Pfam" id="PF03649">
    <property type="entry name" value="UPF0014"/>
    <property type="match status" value="1"/>
</dbReference>
<sequence>MFAQTAVAPSPDLRLALVLVALVAIAVLASFLGRLGAGREQVGAALRAVVQLAVVSLVIAAALSSLWSSLAFAALMFVVASTTSARRIGVPWRQLPWVATGIAAGAFPIIGLCLISGVVPFNGAGIIPVAGILIGGAMTASTLTGRRASDEIKANHGSYEAALALGLPAAEAAFVVLQPTAKEALMPGLDQTRTVGLVTLPGAFIGVLLGGGTPLDAGAAQVLVLLGLLAVQAITSAVLLRLIARAKVVRRDLVAIYPR</sequence>
<name>A0A7W5A664_9ACTN</name>
<feature type="transmembrane region" description="Helical" evidence="6">
    <location>
        <begin position="15"/>
        <end position="32"/>
    </location>
</feature>
<dbReference type="Proteomes" id="UP000577707">
    <property type="component" value="Unassembled WGS sequence"/>
</dbReference>
<evidence type="ECO:0000256" key="5">
    <source>
        <dbReference type="ARBA" id="ARBA00023136"/>
    </source>
</evidence>
<feature type="transmembrane region" description="Helical" evidence="6">
    <location>
        <begin position="219"/>
        <end position="243"/>
    </location>
</feature>
<dbReference type="PANTHER" id="PTHR30028:SF0">
    <property type="entry name" value="PROTEIN ALUMINUM SENSITIVE 3"/>
    <property type="match status" value="1"/>
</dbReference>
<comment type="subcellular location">
    <subcellularLocation>
        <location evidence="1">Membrane</location>
        <topology evidence="1">Multi-pass membrane protein</topology>
    </subcellularLocation>
</comment>
<keyword evidence="5 6" id="KW-0472">Membrane</keyword>
<evidence type="ECO:0000256" key="6">
    <source>
        <dbReference type="SAM" id="Phobius"/>
    </source>
</evidence>
<gene>
    <name evidence="7" type="ORF">FHS12_003092</name>
</gene>
<reference evidence="7 8" key="1">
    <citation type="submission" date="2020-08" db="EMBL/GenBank/DDBJ databases">
        <title>Genomic Encyclopedia of Type Strains, Phase III (KMG-III): the genomes of soil and plant-associated and newly described type strains.</title>
        <authorList>
            <person name="Whitman W."/>
        </authorList>
    </citation>
    <scope>NUCLEOTIDE SEQUENCE [LARGE SCALE GENOMIC DNA]</scope>
    <source>
        <strain evidence="7 8">CECT 3302</strain>
    </source>
</reference>
<proteinExistence type="inferred from homology"/>
<dbReference type="EMBL" id="JACHXG010000006">
    <property type="protein sequence ID" value="MBB3090140.1"/>
    <property type="molecule type" value="Genomic_DNA"/>
</dbReference>
<dbReference type="GO" id="GO:0005886">
    <property type="term" value="C:plasma membrane"/>
    <property type="evidence" value="ECO:0007669"/>
    <property type="project" value="TreeGrafter"/>
</dbReference>
<dbReference type="AlphaFoldDB" id="A0A7W5A664"/>
<evidence type="ECO:0000256" key="3">
    <source>
        <dbReference type="ARBA" id="ARBA00022692"/>
    </source>
</evidence>
<dbReference type="InterPro" id="IPR005226">
    <property type="entry name" value="UPF0014_fam"/>
</dbReference>
<feature type="transmembrane region" description="Helical" evidence="6">
    <location>
        <begin position="69"/>
        <end position="85"/>
    </location>
</feature>
<organism evidence="7 8">
    <name type="scientific">Nocardioides albus</name>
    <dbReference type="NCBI Taxonomy" id="1841"/>
    <lineage>
        <taxon>Bacteria</taxon>
        <taxon>Bacillati</taxon>
        <taxon>Actinomycetota</taxon>
        <taxon>Actinomycetes</taxon>
        <taxon>Propionibacteriales</taxon>
        <taxon>Nocardioidaceae</taxon>
        <taxon>Nocardioides</taxon>
    </lineage>
</organism>
<dbReference type="PANTHER" id="PTHR30028">
    <property type="entry name" value="UPF0014 INNER MEMBRANE PROTEIN YBBM-RELATED"/>
    <property type="match status" value="1"/>
</dbReference>
<evidence type="ECO:0000313" key="8">
    <source>
        <dbReference type="Proteomes" id="UP000577707"/>
    </source>
</evidence>
<dbReference type="RefSeq" id="WP_183546610.1">
    <property type="nucleotide sequence ID" value="NZ_BMQT01000006.1"/>
</dbReference>
<accession>A0A7W5A664</accession>
<keyword evidence="8" id="KW-1185">Reference proteome</keyword>
<feature type="transmembrane region" description="Helical" evidence="6">
    <location>
        <begin position="125"/>
        <end position="143"/>
    </location>
</feature>
<evidence type="ECO:0000313" key="7">
    <source>
        <dbReference type="EMBL" id="MBB3090140.1"/>
    </source>
</evidence>
<evidence type="ECO:0000256" key="1">
    <source>
        <dbReference type="ARBA" id="ARBA00004141"/>
    </source>
</evidence>
<comment type="caution">
    <text evidence="7">The sequence shown here is derived from an EMBL/GenBank/DDBJ whole genome shotgun (WGS) entry which is preliminary data.</text>
</comment>
<evidence type="ECO:0000256" key="4">
    <source>
        <dbReference type="ARBA" id="ARBA00022989"/>
    </source>
</evidence>
<feature type="transmembrane region" description="Helical" evidence="6">
    <location>
        <begin position="44"/>
        <end position="63"/>
    </location>
</feature>